<feature type="compositionally biased region" description="Basic and acidic residues" evidence="8">
    <location>
        <begin position="324"/>
        <end position="340"/>
    </location>
</feature>
<dbReference type="FunFam" id="2.130.10.10:FF:000576">
    <property type="entry name" value="Ribosome biogenesis protein ERB1"/>
    <property type="match status" value="1"/>
</dbReference>
<feature type="compositionally biased region" description="Pro residues" evidence="8">
    <location>
        <begin position="296"/>
        <end position="306"/>
    </location>
</feature>
<dbReference type="Proteomes" id="UP001212997">
    <property type="component" value="Unassembled WGS sequence"/>
</dbReference>
<keyword evidence="1 6" id="KW-0690">Ribosome biogenesis</keyword>
<proteinExistence type="inferred from homology"/>
<keyword evidence="2 6" id="KW-0698">rRNA processing</keyword>
<evidence type="ECO:0000256" key="3">
    <source>
        <dbReference type="ARBA" id="ARBA00022574"/>
    </source>
</evidence>
<dbReference type="SMART" id="SM01035">
    <property type="entry name" value="BOP1NT"/>
    <property type="match status" value="1"/>
</dbReference>
<dbReference type="AlphaFoldDB" id="A0AAD5UUN5"/>
<protein>
    <recommendedName>
        <fullName evidence="6">Ribosome biogenesis protein ERB1</fullName>
    </recommendedName>
    <alternativeName>
        <fullName evidence="6">Eukaryotic ribosome biogenesis protein 1</fullName>
    </alternativeName>
</protein>
<organism evidence="10 11">
    <name type="scientific">Meripilus lineatus</name>
    <dbReference type="NCBI Taxonomy" id="2056292"/>
    <lineage>
        <taxon>Eukaryota</taxon>
        <taxon>Fungi</taxon>
        <taxon>Dikarya</taxon>
        <taxon>Basidiomycota</taxon>
        <taxon>Agaricomycotina</taxon>
        <taxon>Agaricomycetes</taxon>
        <taxon>Polyporales</taxon>
        <taxon>Meripilaceae</taxon>
        <taxon>Meripilus</taxon>
    </lineage>
</organism>
<feature type="region of interest" description="Disordered" evidence="8">
    <location>
        <begin position="24"/>
        <end position="139"/>
    </location>
</feature>
<evidence type="ECO:0000256" key="6">
    <source>
        <dbReference type="HAMAP-Rule" id="MF_03027"/>
    </source>
</evidence>
<dbReference type="InterPro" id="IPR028598">
    <property type="entry name" value="BOP1/Erb1"/>
</dbReference>
<sequence length="751" mass="85587">MVVKELKKKRKVVEDEEDVLETYFPQNVGLELGSEDESGGEESEGEVDEFPELDPRSDSDEDGHAEEEDEGESEEDEEDEEDESEDNASEDISDDELRIFPKAKTVISDITGQPKRVYPPIEPDYDSDSSTEETPNRVGNIPMHWYDDLPHVGYDINGKKVLRPARGDELDKFLETVDDPNSWTTAFDKKAQSDKPLTSEELDLIRRLQENENPDAQYDPYEPTVEWFTGKGKEEIMPLSSAPEPKRRWVPSKWEKQKVMKIVRAIRQGRILPNKPKTTSDKPQFYAIWNEEPSTHPAPLPAPKPRLPTHAESYNPPEEYLPTEEEKKKWEETDKEDRERDYLPQKYSSLRLVPAYDQFIQQRFSRQLDLYLAPRIQRTKLQIDPNSLIPKLPSPSSLKPFPVYKSLSLAHEKRVRSISVSPDGGWVVSGDEGGVVSLWEVTVGKEVKRWKLTGKIGAIEWSPRIDVSFFVVGIEDHLHFMVPPNLPSNVLVATLDLLTPATLPPQPAHPSPVKWTSISAAAFAPEKPILTVELPPSSGVPKQITWHRRGDYLATVSGGEGQGGVWIHQLSRRHSQAPFKKIKGTVQLVLFHPTKPHFFVSTQRYVRMYNLAEQKLLKTLQPGIKWISSMDIHPLGDHLIVGGYDRKLCWFDLELSDKPYKILRYHSRAIRSLHFHPTYPLFASSSDDGSIQIFHSRVYNDLMTDPLIVPLKILRGHQIKEGLGVLQVKWVPRQPWLISAGADGNVATWFS</sequence>
<dbReference type="SMART" id="SM00320">
    <property type="entry name" value="WD40"/>
    <property type="match status" value="4"/>
</dbReference>
<dbReference type="PANTHER" id="PTHR17605:SF0">
    <property type="entry name" value="RIBOSOME BIOGENESIS PROTEIN BOP1"/>
    <property type="match status" value="1"/>
</dbReference>
<feature type="repeat" description="WD" evidence="7">
    <location>
        <begin position="408"/>
        <end position="449"/>
    </location>
</feature>
<evidence type="ECO:0000256" key="1">
    <source>
        <dbReference type="ARBA" id="ARBA00022517"/>
    </source>
</evidence>
<gene>
    <name evidence="6" type="primary">ERB1</name>
    <name evidence="10" type="ORF">NLI96_g9945</name>
</gene>
<comment type="subcellular location">
    <subcellularLocation>
        <location evidence="6">Nucleus</location>
        <location evidence="6">Nucleolus</location>
    </subcellularLocation>
    <subcellularLocation>
        <location evidence="6">Nucleus</location>
        <location evidence="6">Nucleoplasm</location>
    </subcellularLocation>
</comment>
<comment type="function">
    <text evidence="6">Component of the NOP7 complex, which is required for maturation of the 25S and 5.8S ribosomal RNAs and formation of the 60S ribosome.</text>
</comment>
<dbReference type="GO" id="GO:0005654">
    <property type="term" value="C:nucleoplasm"/>
    <property type="evidence" value="ECO:0007669"/>
    <property type="project" value="UniProtKB-SubCell"/>
</dbReference>
<evidence type="ECO:0000256" key="8">
    <source>
        <dbReference type="SAM" id="MobiDB-lite"/>
    </source>
</evidence>
<keyword evidence="4" id="KW-0677">Repeat</keyword>
<evidence type="ECO:0000313" key="10">
    <source>
        <dbReference type="EMBL" id="KAJ3478166.1"/>
    </source>
</evidence>
<accession>A0AAD5UUN5</accession>
<feature type="region of interest" description="Disordered" evidence="8">
    <location>
        <begin position="292"/>
        <end position="340"/>
    </location>
</feature>
<dbReference type="PROSITE" id="PS50082">
    <property type="entry name" value="WD_REPEATS_2"/>
    <property type="match status" value="2"/>
</dbReference>
<reference evidence="10" key="1">
    <citation type="submission" date="2022-07" db="EMBL/GenBank/DDBJ databases">
        <title>Genome Sequence of Physisporinus lineatus.</title>
        <authorList>
            <person name="Buettner E."/>
        </authorList>
    </citation>
    <scope>NUCLEOTIDE SEQUENCE</scope>
    <source>
        <strain evidence="10">VT162</strain>
    </source>
</reference>
<evidence type="ECO:0000256" key="7">
    <source>
        <dbReference type="PROSITE-ProRule" id="PRU00221"/>
    </source>
</evidence>
<dbReference type="GO" id="GO:0043021">
    <property type="term" value="F:ribonucleoprotein complex binding"/>
    <property type="evidence" value="ECO:0007669"/>
    <property type="project" value="UniProtKB-UniRule"/>
</dbReference>
<comment type="similarity">
    <text evidence="6">Belongs to the WD repeat BOP1/ERB1 family.</text>
</comment>
<dbReference type="InterPro" id="IPR015943">
    <property type="entry name" value="WD40/YVTN_repeat-like_dom_sf"/>
</dbReference>
<dbReference type="InterPro" id="IPR012953">
    <property type="entry name" value="BOP1_N_dom"/>
</dbReference>
<feature type="compositionally biased region" description="Acidic residues" evidence="8">
    <location>
        <begin position="59"/>
        <end position="94"/>
    </location>
</feature>
<dbReference type="PROSITE" id="PS50294">
    <property type="entry name" value="WD_REPEATS_REGION"/>
    <property type="match status" value="1"/>
</dbReference>
<comment type="caution">
    <text evidence="10">The sequence shown here is derived from an EMBL/GenBank/DDBJ whole genome shotgun (WGS) entry which is preliminary data.</text>
</comment>
<dbReference type="GO" id="GO:0000466">
    <property type="term" value="P:maturation of 5.8S rRNA from tricistronic rRNA transcript (SSU-rRNA, 5.8S rRNA, LSU-rRNA)"/>
    <property type="evidence" value="ECO:0007669"/>
    <property type="project" value="UniProtKB-UniRule"/>
</dbReference>
<keyword evidence="5 6" id="KW-0539">Nucleus</keyword>
<comment type="subunit">
    <text evidence="6">Component of the NOP7 complex, composed of ERB1, NOP7 and YTM1. Within the NOP7 complex ERB1 appears to interact directly with NOP7 and YTM1. The NOP7 complex also associates with the 66S pre-ribosome.</text>
</comment>
<evidence type="ECO:0000256" key="2">
    <source>
        <dbReference type="ARBA" id="ARBA00022552"/>
    </source>
</evidence>
<dbReference type="Gene3D" id="2.130.10.10">
    <property type="entry name" value="YVTN repeat-like/Quinoprotein amine dehydrogenase"/>
    <property type="match status" value="1"/>
</dbReference>
<keyword evidence="11" id="KW-1185">Reference proteome</keyword>
<evidence type="ECO:0000259" key="9">
    <source>
        <dbReference type="SMART" id="SM01035"/>
    </source>
</evidence>
<dbReference type="GO" id="GO:0030687">
    <property type="term" value="C:preribosome, large subunit precursor"/>
    <property type="evidence" value="ECO:0007669"/>
    <property type="project" value="UniProtKB-UniRule"/>
</dbReference>
<feature type="repeat" description="WD" evidence="7">
    <location>
        <begin position="663"/>
        <end position="704"/>
    </location>
</feature>
<dbReference type="GO" id="GO:0000463">
    <property type="term" value="P:maturation of LSU-rRNA from tricistronic rRNA transcript (SSU-rRNA, 5.8S rRNA, LSU-rRNA)"/>
    <property type="evidence" value="ECO:0007669"/>
    <property type="project" value="UniProtKB-UniRule"/>
</dbReference>
<keyword evidence="3 7" id="KW-0853">WD repeat</keyword>
<dbReference type="Pfam" id="PF00400">
    <property type="entry name" value="WD40"/>
    <property type="match status" value="4"/>
</dbReference>
<dbReference type="Pfam" id="PF08145">
    <property type="entry name" value="BOP1NT"/>
    <property type="match status" value="1"/>
</dbReference>
<dbReference type="PANTHER" id="PTHR17605">
    <property type="entry name" value="RIBOSOME BIOGENESIS PROTEIN BOP1 BLOCK OF PROLIFERATION 1 PROTEIN"/>
    <property type="match status" value="1"/>
</dbReference>
<dbReference type="InterPro" id="IPR036322">
    <property type="entry name" value="WD40_repeat_dom_sf"/>
</dbReference>
<evidence type="ECO:0000313" key="11">
    <source>
        <dbReference type="Proteomes" id="UP001212997"/>
    </source>
</evidence>
<name>A0AAD5UUN5_9APHY</name>
<feature type="compositionally biased region" description="Acidic residues" evidence="8">
    <location>
        <begin position="33"/>
        <end position="52"/>
    </location>
</feature>
<dbReference type="HAMAP" id="MF_03027">
    <property type="entry name" value="BOP1"/>
    <property type="match status" value="1"/>
</dbReference>
<dbReference type="EMBL" id="JANAWD010000533">
    <property type="protein sequence ID" value="KAJ3478166.1"/>
    <property type="molecule type" value="Genomic_DNA"/>
</dbReference>
<evidence type="ECO:0000256" key="5">
    <source>
        <dbReference type="ARBA" id="ARBA00023242"/>
    </source>
</evidence>
<dbReference type="GO" id="GO:0070545">
    <property type="term" value="C:PeBoW complex"/>
    <property type="evidence" value="ECO:0007669"/>
    <property type="project" value="TreeGrafter"/>
</dbReference>
<evidence type="ECO:0000256" key="4">
    <source>
        <dbReference type="ARBA" id="ARBA00022737"/>
    </source>
</evidence>
<feature type="domain" description="BOP1 N-terminal" evidence="9">
    <location>
        <begin position="146"/>
        <end position="402"/>
    </location>
</feature>
<dbReference type="InterPro" id="IPR001680">
    <property type="entry name" value="WD40_rpt"/>
</dbReference>
<dbReference type="SUPFAM" id="SSF50978">
    <property type="entry name" value="WD40 repeat-like"/>
    <property type="match status" value="1"/>
</dbReference>